<feature type="compositionally biased region" description="Low complexity" evidence="2">
    <location>
        <begin position="87"/>
        <end position="104"/>
    </location>
</feature>
<dbReference type="Proteomes" id="UP000076738">
    <property type="component" value="Unassembled WGS sequence"/>
</dbReference>
<dbReference type="AlphaFoldDB" id="A0A167HIH4"/>
<keyword evidence="1" id="KW-0175">Coiled coil</keyword>
<gene>
    <name evidence="3" type="ORF">CALVIDRAFT_567984</name>
</gene>
<name>A0A167HIH4_CALVF</name>
<evidence type="ECO:0000256" key="1">
    <source>
        <dbReference type="SAM" id="Coils"/>
    </source>
</evidence>
<evidence type="ECO:0000313" key="3">
    <source>
        <dbReference type="EMBL" id="KZO91666.1"/>
    </source>
</evidence>
<feature type="region of interest" description="Disordered" evidence="2">
    <location>
        <begin position="47"/>
        <end position="151"/>
    </location>
</feature>
<dbReference type="OrthoDB" id="10580358at2759"/>
<evidence type="ECO:0000313" key="4">
    <source>
        <dbReference type="Proteomes" id="UP000076738"/>
    </source>
</evidence>
<accession>A0A167HIH4</accession>
<dbReference type="EMBL" id="KV417319">
    <property type="protein sequence ID" value="KZO91666.1"/>
    <property type="molecule type" value="Genomic_DNA"/>
</dbReference>
<feature type="coiled-coil region" evidence="1">
    <location>
        <begin position="242"/>
        <end position="276"/>
    </location>
</feature>
<feature type="compositionally biased region" description="Polar residues" evidence="2">
    <location>
        <begin position="54"/>
        <end position="76"/>
    </location>
</feature>
<protein>
    <submittedName>
        <fullName evidence="3">Uncharacterized protein</fullName>
    </submittedName>
</protein>
<feature type="compositionally biased region" description="Polar residues" evidence="2">
    <location>
        <begin position="182"/>
        <end position="195"/>
    </location>
</feature>
<organism evidence="3 4">
    <name type="scientific">Calocera viscosa (strain TUFC12733)</name>
    <dbReference type="NCBI Taxonomy" id="1330018"/>
    <lineage>
        <taxon>Eukaryota</taxon>
        <taxon>Fungi</taxon>
        <taxon>Dikarya</taxon>
        <taxon>Basidiomycota</taxon>
        <taxon>Agaricomycotina</taxon>
        <taxon>Dacrymycetes</taxon>
        <taxon>Dacrymycetales</taxon>
        <taxon>Dacrymycetaceae</taxon>
        <taxon>Calocera</taxon>
    </lineage>
</organism>
<feature type="region of interest" description="Disordered" evidence="2">
    <location>
        <begin position="179"/>
        <end position="212"/>
    </location>
</feature>
<evidence type="ECO:0000256" key="2">
    <source>
        <dbReference type="SAM" id="MobiDB-lite"/>
    </source>
</evidence>
<keyword evidence="4" id="KW-1185">Reference proteome</keyword>
<feature type="compositionally biased region" description="Polar residues" evidence="2">
    <location>
        <begin position="138"/>
        <end position="151"/>
    </location>
</feature>
<sequence>MPARVDEAELYFTWDGYGFRKLKEGDAHPEWDNLLFSRALGRCSWTNPHHDPSQLPNTTVTQQQAAIPTRPESISLSHAAPTPPRAPRTAVRGSAAASTSTTSPTRRRMDVQASHRPASQSSPVTAPAPKPGPAVIPQPQTQTGDNWKPNTSQRTQLFFKKLAQASEVYDEIRIPAPPIPTYTMSQPPTGNGQVPQNADAEAARDQQRRQRTITAQQALADIVDVYQKRAGEVYAATAIREQQSRTDNLTKVEEQLKAMQQQMQQLQRDVGTHKEAFEAGTRQDGEERSRIDKLFGEKFSSMRDSADGLQRTMPVDVLERWVDQVDRNLEHLQKDENESLMPDLGDFHPYDYGKERQMMTSLGVDAGLTDGRLDKIWLDQHNMQGKLDAARAPNRQDMVEELLQRGVTATTSAHRKAGIRLAKESTRETGAALGALETNIKKIAKTARTIARPMRADPRSSAR</sequence>
<proteinExistence type="predicted"/>
<feature type="compositionally biased region" description="Pro residues" evidence="2">
    <location>
        <begin position="126"/>
        <end position="136"/>
    </location>
</feature>
<reference evidence="3 4" key="1">
    <citation type="journal article" date="2016" name="Mol. Biol. Evol.">
        <title>Comparative Genomics of Early-Diverging Mushroom-Forming Fungi Provides Insights into the Origins of Lignocellulose Decay Capabilities.</title>
        <authorList>
            <person name="Nagy L.G."/>
            <person name="Riley R."/>
            <person name="Tritt A."/>
            <person name="Adam C."/>
            <person name="Daum C."/>
            <person name="Floudas D."/>
            <person name="Sun H."/>
            <person name="Yadav J.S."/>
            <person name="Pangilinan J."/>
            <person name="Larsson K.H."/>
            <person name="Matsuura K."/>
            <person name="Barry K."/>
            <person name="Labutti K."/>
            <person name="Kuo R."/>
            <person name="Ohm R.A."/>
            <person name="Bhattacharya S.S."/>
            <person name="Shirouzu T."/>
            <person name="Yoshinaga Y."/>
            <person name="Martin F.M."/>
            <person name="Grigoriev I.V."/>
            <person name="Hibbett D.S."/>
        </authorList>
    </citation>
    <scope>NUCLEOTIDE SEQUENCE [LARGE SCALE GENOMIC DNA]</scope>
    <source>
        <strain evidence="3 4">TUFC12733</strain>
    </source>
</reference>